<keyword evidence="1" id="KW-0472">Membrane</keyword>
<name>A0ABS6VNF5_9GAMM</name>
<gene>
    <name evidence="2" type="ORF">KXJ70_03490</name>
</gene>
<comment type="caution">
    <text evidence="2">The sequence shown here is derived from an EMBL/GenBank/DDBJ whole genome shotgun (WGS) entry which is preliminary data.</text>
</comment>
<dbReference type="RefSeq" id="WP_219042056.1">
    <property type="nucleotide sequence ID" value="NZ_JAHWDQ010000001.1"/>
</dbReference>
<reference evidence="2" key="1">
    <citation type="submission" date="2021-07" db="EMBL/GenBank/DDBJ databases">
        <title>Zhongshania sp. CAU 1632 isolated from seawater.</title>
        <authorList>
            <person name="Kim W."/>
        </authorList>
    </citation>
    <scope>NUCLEOTIDE SEQUENCE</scope>
    <source>
        <strain evidence="2">CAU 1632</strain>
    </source>
</reference>
<proteinExistence type="predicted"/>
<feature type="transmembrane region" description="Helical" evidence="1">
    <location>
        <begin position="39"/>
        <end position="67"/>
    </location>
</feature>
<keyword evidence="3" id="KW-1185">Reference proteome</keyword>
<evidence type="ECO:0000313" key="3">
    <source>
        <dbReference type="Proteomes" id="UP001166291"/>
    </source>
</evidence>
<dbReference type="Proteomes" id="UP001166291">
    <property type="component" value="Unassembled WGS sequence"/>
</dbReference>
<dbReference type="InterPro" id="IPR019253">
    <property type="entry name" value="DUF2244_TM"/>
</dbReference>
<sequence length="167" mass="19192">MIAIQDHEDSAEIILRPNCSASWDQNRRILLAVMAVNTLFGAGFIAIGAWLVLPFMGLELLIMWLLLGRTFRSLQIQQIVSLSPQTLSIDLGHQHHERSWRWPRNTSYILVTVKPHPWDPLHISLSHCGEQVSIGDFLNKDDSQQLLSTLRRHLPVRHYCEDSIIRV</sequence>
<evidence type="ECO:0000256" key="1">
    <source>
        <dbReference type="SAM" id="Phobius"/>
    </source>
</evidence>
<dbReference type="Pfam" id="PF10003">
    <property type="entry name" value="DUF2244"/>
    <property type="match status" value="1"/>
</dbReference>
<protein>
    <submittedName>
        <fullName evidence="2">DUF2244 domain-containing protein</fullName>
    </submittedName>
</protein>
<accession>A0ABS6VNF5</accession>
<keyword evidence="1" id="KW-0812">Transmembrane</keyword>
<keyword evidence="1" id="KW-1133">Transmembrane helix</keyword>
<dbReference type="EMBL" id="JAHWDQ010000001">
    <property type="protein sequence ID" value="MBW2939819.1"/>
    <property type="molecule type" value="Genomic_DNA"/>
</dbReference>
<organism evidence="2 3">
    <name type="scientific">Zhongshania aquimaris</name>
    <dbReference type="NCBI Taxonomy" id="2857107"/>
    <lineage>
        <taxon>Bacteria</taxon>
        <taxon>Pseudomonadati</taxon>
        <taxon>Pseudomonadota</taxon>
        <taxon>Gammaproteobacteria</taxon>
        <taxon>Cellvibrionales</taxon>
        <taxon>Spongiibacteraceae</taxon>
        <taxon>Zhongshania</taxon>
    </lineage>
</organism>
<evidence type="ECO:0000313" key="2">
    <source>
        <dbReference type="EMBL" id="MBW2939819.1"/>
    </source>
</evidence>